<evidence type="ECO:0000313" key="2">
    <source>
        <dbReference type="EMBL" id="CAI5444060.1"/>
    </source>
</evidence>
<evidence type="ECO:0000313" key="3">
    <source>
        <dbReference type="Proteomes" id="UP001152747"/>
    </source>
</evidence>
<name>A0A9P1IG90_9PELO</name>
<proteinExistence type="predicted"/>
<gene>
    <name evidence="2" type="ORF">CAMP_LOCUS6697</name>
</gene>
<dbReference type="PANTHER" id="PTHR39364:SF1">
    <property type="entry name" value="DUF5045 DOMAIN-CONTAINING PROTEIN-RELATED"/>
    <property type="match status" value="1"/>
</dbReference>
<keyword evidence="3" id="KW-1185">Reference proteome</keyword>
<dbReference type="EMBL" id="CANHGI010000003">
    <property type="protein sequence ID" value="CAI5444060.1"/>
    <property type="molecule type" value="Genomic_DNA"/>
</dbReference>
<dbReference type="OrthoDB" id="5789125at2759"/>
<reference evidence="2" key="1">
    <citation type="submission" date="2022-11" db="EMBL/GenBank/DDBJ databases">
        <authorList>
            <person name="Kikuchi T."/>
        </authorList>
    </citation>
    <scope>NUCLEOTIDE SEQUENCE</scope>
    <source>
        <strain evidence="2">PS1010</strain>
    </source>
</reference>
<comment type="caution">
    <text evidence="2">The sequence shown here is derived from an EMBL/GenBank/DDBJ whole genome shotgun (WGS) entry which is preliminary data.</text>
</comment>
<feature type="region of interest" description="Disordered" evidence="1">
    <location>
        <begin position="1"/>
        <end position="20"/>
    </location>
</feature>
<accession>A0A9P1IG90</accession>
<dbReference type="Proteomes" id="UP001152747">
    <property type="component" value="Unassembled WGS sequence"/>
</dbReference>
<dbReference type="InterPro" id="IPR027267">
    <property type="entry name" value="AH/BAR_dom_sf"/>
</dbReference>
<dbReference type="Gene3D" id="1.20.1270.60">
    <property type="entry name" value="Arfaptin homology (AH) domain/BAR domain"/>
    <property type="match status" value="1"/>
</dbReference>
<dbReference type="AlphaFoldDB" id="A0A9P1IG90"/>
<dbReference type="PANTHER" id="PTHR39364">
    <property type="entry name" value="PROTEIN CBG04867"/>
    <property type="match status" value="1"/>
</dbReference>
<evidence type="ECO:0000256" key="1">
    <source>
        <dbReference type="SAM" id="MobiDB-lite"/>
    </source>
</evidence>
<protein>
    <recommendedName>
        <fullName evidence="4">BAR domain-containing protein</fullName>
    </recommendedName>
</protein>
<organism evidence="2 3">
    <name type="scientific">Caenorhabditis angaria</name>
    <dbReference type="NCBI Taxonomy" id="860376"/>
    <lineage>
        <taxon>Eukaryota</taxon>
        <taxon>Metazoa</taxon>
        <taxon>Ecdysozoa</taxon>
        <taxon>Nematoda</taxon>
        <taxon>Chromadorea</taxon>
        <taxon>Rhabditida</taxon>
        <taxon>Rhabditina</taxon>
        <taxon>Rhabditomorpha</taxon>
        <taxon>Rhabditoidea</taxon>
        <taxon>Rhabditidae</taxon>
        <taxon>Peloderinae</taxon>
        <taxon>Caenorhabditis</taxon>
    </lineage>
</organism>
<sequence length="269" mass="30790">MASSQSSSTHSKVEESASQSNLHGIKFHGQVEKINQGLFSSLTKRKSRRIPDDILPRLKKLDAYKLSADKMHRALIYELIENAQYSKLLYTPNLPIAIQMDRPYRNIGEFLGNFEKITKASRKGQYPAMEGPVEVFRNCSLERDSYVKKQLENLKPLITFIGLEYWEYSRLRNLYLDSLEAYDTAITAQSKERDEAAEIATQKAMKNRNDCKEKLMEYVGKLWDNGKPKHAECVVKYAEEAVKHHQKMAEILTKADVGQKSTVSVLPAK</sequence>
<evidence type="ECO:0008006" key="4">
    <source>
        <dbReference type="Google" id="ProtNLM"/>
    </source>
</evidence>